<feature type="transmembrane region" description="Helical" evidence="2">
    <location>
        <begin position="325"/>
        <end position="346"/>
    </location>
</feature>
<gene>
    <name evidence="3" type="ORF">Ptr86124_012113</name>
</gene>
<keyword evidence="2" id="KW-0472">Membrane</keyword>
<accession>A0A922SRZ3</accession>
<feature type="compositionally biased region" description="Polar residues" evidence="1">
    <location>
        <begin position="454"/>
        <end position="477"/>
    </location>
</feature>
<keyword evidence="2" id="KW-1133">Transmembrane helix</keyword>
<evidence type="ECO:0000313" key="3">
    <source>
        <dbReference type="EMBL" id="KAI1508814.1"/>
    </source>
</evidence>
<keyword evidence="4" id="KW-1185">Reference proteome</keyword>
<dbReference type="AlphaFoldDB" id="A0A922SRZ3"/>
<dbReference type="Proteomes" id="UP000249757">
    <property type="component" value="Unassembled WGS sequence"/>
</dbReference>
<feature type="transmembrane region" description="Helical" evidence="2">
    <location>
        <begin position="352"/>
        <end position="368"/>
    </location>
</feature>
<reference evidence="4" key="1">
    <citation type="journal article" date="2022" name="Microb. Genom.">
        <title>A global pangenome for the wheat fungal pathogen Pyrenophora tritici-repentis and prediction of effector protein structural homology.</title>
        <authorList>
            <person name="Moolhuijzen P.M."/>
            <person name="See P.T."/>
            <person name="Shi G."/>
            <person name="Powell H.R."/>
            <person name="Cockram J."/>
            <person name="Jorgensen L.N."/>
            <person name="Benslimane H."/>
            <person name="Strelkov S.E."/>
            <person name="Turner J."/>
            <person name="Liu Z."/>
            <person name="Moffat C.S."/>
        </authorList>
    </citation>
    <scope>NUCLEOTIDE SEQUENCE [LARGE SCALE GENOMIC DNA]</scope>
</reference>
<comment type="caution">
    <text evidence="3">The sequence shown here is derived from an EMBL/GenBank/DDBJ whole genome shotgun (WGS) entry which is preliminary data.</text>
</comment>
<sequence length="477" mass="53461">MAYWLSSKFSQSSFSDAASYRYPYPISDMPPLLQGNGAIPSFSEQTSILSALGTLIGYIGAEAATDQVFERLLWPQRFWNGFSIYHALQVAMFMPMGGPLHRAALHTLDKFFENGLFKGDKMGHMLGTAFFRNSGWSYAVWYNGQQESTELVRNGLWIRAASLLPIPIEKQQKGLETGRPVRARTTLNTLVLDYTTSPLPKKDNAVSQETKGLSLKIFFALLVSEFSGVLAGVTVAVVWRSWFAWLWFAPLLLKWNSAIFAVAREDLAPKVVPSAPAATERTKLFEILHPQQGIFLIEGNESTVLQFFRHYGHPVRSRTRERAQFAIIICFGLMFPVGLVSSIIWMPTSMQYLWLGYQLYATLAMYVYRYTNSHIWATTEEALAAKFKEAGFKRSTEKSAKAEPIYLDGGNGNILSATLMTTYHNSFGSARDAAKAHLQSTTSVPRKTSRESSKTLSPSDLDSVNPSDNWRTSLEKE</sequence>
<keyword evidence="2" id="KW-0812">Transmembrane</keyword>
<feature type="region of interest" description="Disordered" evidence="1">
    <location>
        <begin position="438"/>
        <end position="477"/>
    </location>
</feature>
<dbReference type="EMBL" id="NRDI02000023">
    <property type="protein sequence ID" value="KAI1508814.1"/>
    <property type="molecule type" value="Genomic_DNA"/>
</dbReference>
<evidence type="ECO:0000256" key="1">
    <source>
        <dbReference type="SAM" id="MobiDB-lite"/>
    </source>
</evidence>
<organism evidence="3 4">
    <name type="scientific">Pyrenophora tritici-repentis</name>
    <dbReference type="NCBI Taxonomy" id="45151"/>
    <lineage>
        <taxon>Eukaryota</taxon>
        <taxon>Fungi</taxon>
        <taxon>Dikarya</taxon>
        <taxon>Ascomycota</taxon>
        <taxon>Pezizomycotina</taxon>
        <taxon>Dothideomycetes</taxon>
        <taxon>Pleosporomycetidae</taxon>
        <taxon>Pleosporales</taxon>
        <taxon>Pleosporineae</taxon>
        <taxon>Pleosporaceae</taxon>
        <taxon>Pyrenophora</taxon>
    </lineage>
</organism>
<name>A0A922SRZ3_9PLEO</name>
<feature type="transmembrane region" description="Helical" evidence="2">
    <location>
        <begin position="217"/>
        <end position="239"/>
    </location>
</feature>
<protein>
    <submittedName>
        <fullName evidence="3">Uncharacterized protein</fullName>
    </submittedName>
</protein>
<dbReference type="OMA" id="PFEHLLW"/>
<evidence type="ECO:0000256" key="2">
    <source>
        <dbReference type="SAM" id="Phobius"/>
    </source>
</evidence>
<evidence type="ECO:0000313" key="4">
    <source>
        <dbReference type="Proteomes" id="UP000249757"/>
    </source>
</evidence>
<proteinExistence type="predicted"/>